<evidence type="ECO:0000313" key="2">
    <source>
        <dbReference type="Proteomes" id="UP001207468"/>
    </source>
</evidence>
<evidence type="ECO:0000313" key="1">
    <source>
        <dbReference type="EMBL" id="KAI9510351.1"/>
    </source>
</evidence>
<name>A0ACC0UFQ6_9AGAM</name>
<reference evidence="1" key="1">
    <citation type="submission" date="2021-03" db="EMBL/GenBank/DDBJ databases">
        <title>Evolutionary priming and transition to the ectomycorrhizal habit in an iconic lineage of mushroom-forming fungi: is preadaptation a requirement?</title>
        <authorList>
            <consortium name="DOE Joint Genome Institute"/>
            <person name="Looney B.P."/>
            <person name="Miyauchi S."/>
            <person name="Morin E."/>
            <person name="Drula E."/>
            <person name="Courty P.E."/>
            <person name="Chicoki N."/>
            <person name="Fauchery L."/>
            <person name="Kohler A."/>
            <person name="Kuo A."/>
            <person name="LaButti K."/>
            <person name="Pangilinan J."/>
            <person name="Lipzen A."/>
            <person name="Riley R."/>
            <person name="Andreopoulos W."/>
            <person name="He G."/>
            <person name="Johnson J."/>
            <person name="Barry K.W."/>
            <person name="Grigoriev I.V."/>
            <person name="Nagy L."/>
            <person name="Hibbett D."/>
            <person name="Henrissat B."/>
            <person name="Matheny P.B."/>
            <person name="Labbe J."/>
            <person name="Martin A.F."/>
        </authorList>
    </citation>
    <scope>NUCLEOTIDE SEQUENCE</scope>
    <source>
        <strain evidence="1">BPL698</strain>
    </source>
</reference>
<organism evidence="1 2">
    <name type="scientific">Russula earlei</name>
    <dbReference type="NCBI Taxonomy" id="71964"/>
    <lineage>
        <taxon>Eukaryota</taxon>
        <taxon>Fungi</taxon>
        <taxon>Dikarya</taxon>
        <taxon>Basidiomycota</taxon>
        <taxon>Agaricomycotina</taxon>
        <taxon>Agaricomycetes</taxon>
        <taxon>Russulales</taxon>
        <taxon>Russulaceae</taxon>
        <taxon>Russula</taxon>
    </lineage>
</organism>
<protein>
    <submittedName>
        <fullName evidence="1">Uncharacterized protein</fullName>
    </submittedName>
</protein>
<dbReference type="EMBL" id="JAGFNK010000044">
    <property type="protein sequence ID" value="KAI9510351.1"/>
    <property type="molecule type" value="Genomic_DNA"/>
</dbReference>
<proteinExistence type="predicted"/>
<sequence>MLRLLLSAHCLVYLSLRGIPHSAYVSPEVMASCLSAMSGLETLILHFHSGSVPPRSDLEGQRLPLLTPCALPALTVLDFQGVNPYLESLVARIDAPLLCDLSTFMSVTFNVPHLHRFINHAKRLKTFCQATLSCRGCSMRLTLSSQVGTVDYTALELGIQYTFGDAILSSLAQICNLTSPLHSTVERLDIIADVYPVHRDDSKERKQWLDILGLFPALKNLYLCNEMALRVTDALKKHAREGGKGCCLHYGVCL</sequence>
<accession>A0ACC0UFQ6</accession>
<comment type="caution">
    <text evidence="1">The sequence shown here is derived from an EMBL/GenBank/DDBJ whole genome shotgun (WGS) entry which is preliminary data.</text>
</comment>
<keyword evidence="2" id="KW-1185">Reference proteome</keyword>
<dbReference type="Proteomes" id="UP001207468">
    <property type="component" value="Unassembled WGS sequence"/>
</dbReference>
<gene>
    <name evidence="1" type="ORF">F5148DRAFT_599712</name>
</gene>